<dbReference type="AlphaFoldDB" id="C0E7Y6"/>
<sequence length="44" mass="5461">MWVFRFSCVFRRHTPLFKQNRFVDFCLPPLPVITRLTTDYYVSY</sequence>
<dbReference type="Proteomes" id="UP000006247">
    <property type="component" value="Unassembled WGS sequence"/>
</dbReference>
<proteinExistence type="predicted"/>
<comment type="caution">
    <text evidence="1">The sequence shown here is derived from an EMBL/GenBank/DDBJ whole genome shotgun (WGS) entry which is preliminary data.</text>
</comment>
<name>C0E7Y6_9CORY</name>
<evidence type="ECO:0000313" key="1">
    <source>
        <dbReference type="EMBL" id="EEG25511.1"/>
    </source>
</evidence>
<protein>
    <submittedName>
        <fullName evidence="1">Uncharacterized protein</fullName>
    </submittedName>
</protein>
<gene>
    <name evidence="1" type="ORF">CORMATOL_03127</name>
</gene>
<reference evidence="1 2" key="1">
    <citation type="submission" date="2009-01" db="EMBL/GenBank/DDBJ databases">
        <authorList>
            <person name="Fulton L."/>
            <person name="Clifton S."/>
            <person name="Chinwalla A.T."/>
            <person name="Mitreva M."/>
            <person name="Sodergren E."/>
            <person name="Weinstock G."/>
            <person name="Clifton S."/>
            <person name="Dooling D.J."/>
            <person name="Fulton B."/>
            <person name="Minx P."/>
            <person name="Pepin K.H."/>
            <person name="Johnson M."/>
            <person name="Bhonagiri V."/>
            <person name="Nash W.E."/>
            <person name="Mardis E.R."/>
            <person name="Wilson R.K."/>
        </authorList>
    </citation>
    <scope>NUCLEOTIDE SEQUENCE [LARGE SCALE GENOMIC DNA]</scope>
    <source>
        <strain evidence="1 2">ATCC 33806</strain>
    </source>
</reference>
<dbReference type="HOGENOM" id="CLU_3215054_0_0_11"/>
<accession>C0E7Y6</accession>
<dbReference type="EMBL" id="ACEB01000053">
    <property type="protein sequence ID" value="EEG25511.1"/>
    <property type="molecule type" value="Genomic_DNA"/>
</dbReference>
<organism evidence="1 2">
    <name type="scientific">Corynebacterium matruchotii ATCC 33806</name>
    <dbReference type="NCBI Taxonomy" id="566549"/>
    <lineage>
        <taxon>Bacteria</taxon>
        <taxon>Bacillati</taxon>
        <taxon>Actinomycetota</taxon>
        <taxon>Actinomycetes</taxon>
        <taxon>Mycobacteriales</taxon>
        <taxon>Corynebacteriaceae</taxon>
        <taxon>Corynebacterium</taxon>
    </lineage>
</organism>
<evidence type="ECO:0000313" key="2">
    <source>
        <dbReference type="Proteomes" id="UP000006247"/>
    </source>
</evidence>